<dbReference type="AlphaFoldDB" id="A0A9W7DMF7"/>
<keyword evidence="3" id="KW-1185">Reference proteome</keyword>
<dbReference type="SUPFAM" id="SSF51445">
    <property type="entry name" value="(Trans)glycosidases"/>
    <property type="match status" value="1"/>
</dbReference>
<name>A0A9W7DMF7_9STRA</name>
<evidence type="ECO:0000313" key="3">
    <source>
        <dbReference type="Proteomes" id="UP001165082"/>
    </source>
</evidence>
<evidence type="ECO:0000313" key="2">
    <source>
        <dbReference type="EMBL" id="GMH48994.1"/>
    </source>
</evidence>
<sequence length="365" mass="40114">MRVSHALTAVAVLVLSLFWEIAAHEGAFVHDTHETNIPFENILVAYQSWSECDNATITAVESGVNVIIWFATNLETDEEGNAALQGGPNHTCVEGMIGKLSDMGYGRDKVKHLISVGGWDAPHPDTSNSAEEYAEAFEVFSDGLFDGLDWDLEGNDSLTAEWNYFSKECLDLMANLSRILHDRGYIVSLAPPESYLDIQTTAFSKFVNLTYPDDDWGDDPPFSYHGHNTYAYPLVKEPTAFDFVSIQIYETKSHASYNTTVLGTPQVDYMRAYIKSLVEEGVTVDFTTDDDFNELGVQKLKINKVIVGLISAGGVGGPITAVNASKAFAGLKEGGERNIDGFFYWCIGDDKDGSLPKILSEGIWG</sequence>
<dbReference type="Gene3D" id="3.20.20.80">
    <property type="entry name" value="Glycosidases"/>
    <property type="match status" value="1"/>
</dbReference>
<evidence type="ECO:0008006" key="4">
    <source>
        <dbReference type="Google" id="ProtNLM"/>
    </source>
</evidence>
<gene>
    <name evidence="2" type="ORF">TrRE_jg5909</name>
</gene>
<dbReference type="OrthoDB" id="2145504at2759"/>
<organism evidence="2 3">
    <name type="scientific">Triparma retinervis</name>
    <dbReference type="NCBI Taxonomy" id="2557542"/>
    <lineage>
        <taxon>Eukaryota</taxon>
        <taxon>Sar</taxon>
        <taxon>Stramenopiles</taxon>
        <taxon>Ochrophyta</taxon>
        <taxon>Bolidophyceae</taxon>
        <taxon>Parmales</taxon>
        <taxon>Triparmaceae</taxon>
        <taxon>Triparma</taxon>
    </lineage>
</organism>
<dbReference type="InterPro" id="IPR017853">
    <property type="entry name" value="GH"/>
</dbReference>
<proteinExistence type="predicted"/>
<accession>A0A9W7DMF7</accession>
<feature type="signal peptide" evidence="1">
    <location>
        <begin position="1"/>
        <end position="23"/>
    </location>
</feature>
<dbReference type="Proteomes" id="UP001165082">
    <property type="component" value="Unassembled WGS sequence"/>
</dbReference>
<reference evidence="2" key="1">
    <citation type="submission" date="2022-07" db="EMBL/GenBank/DDBJ databases">
        <title>Genome analysis of Parmales, a sister group of diatoms, reveals the evolutionary specialization of diatoms from phago-mixotrophs to photoautotrophs.</title>
        <authorList>
            <person name="Ban H."/>
            <person name="Sato S."/>
            <person name="Yoshikawa S."/>
            <person name="Kazumasa Y."/>
            <person name="Nakamura Y."/>
            <person name="Ichinomiya M."/>
            <person name="Saitoh K."/>
            <person name="Sato N."/>
            <person name="Blanc-Mathieu R."/>
            <person name="Endo H."/>
            <person name="Kuwata A."/>
            <person name="Ogata H."/>
        </authorList>
    </citation>
    <scope>NUCLEOTIDE SEQUENCE</scope>
</reference>
<protein>
    <recommendedName>
        <fullName evidence="4">Chitinase</fullName>
    </recommendedName>
</protein>
<keyword evidence="1" id="KW-0732">Signal</keyword>
<dbReference type="EMBL" id="BRXZ01001891">
    <property type="protein sequence ID" value="GMH48994.1"/>
    <property type="molecule type" value="Genomic_DNA"/>
</dbReference>
<comment type="caution">
    <text evidence="2">The sequence shown here is derived from an EMBL/GenBank/DDBJ whole genome shotgun (WGS) entry which is preliminary data.</text>
</comment>
<feature type="chain" id="PRO_5040879271" description="Chitinase" evidence="1">
    <location>
        <begin position="24"/>
        <end position="365"/>
    </location>
</feature>
<evidence type="ECO:0000256" key="1">
    <source>
        <dbReference type="SAM" id="SignalP"/>
    </source>
</evidence>